<dbReference type="InterPro" id="IPR036909">
    <property type="entry name" value="Cyt_c-like_dom_sf"/>
</dbReference>
<feature type="binding site" description="covalent" evidence="4">
    <location>
        <position position="330"/>
    </location>
    <ligand>
        <name>heme c</name>
        <dbReference type="ChEBI" id="CHEBI:61717"/>
        <label>3</label>
    </ligand>
</feature>
<feature type="binding site" description="covalent" evidence="4">
    <location>
        <position position="208"/>
    </location>
    <ligand>
        <name>heme c</name>
        <dbReference type="ChEBI" id="CHEBI:61717"/>
        <label>2</label>
    </ligand>
</feature>
<feature type="binding site" description="axial binding residue" evidence="5">
    <location>
        <position position="63"/>
    </location>
    <ligand>
        <name>heme c</name>
        <dbReference type="ChEBI" id="CHEBI:61717"/>
        <label>1</label>
    </ligand>
    <ligandPart>
        <name>Fe</name>
        <dbReference type="ChEBI" id="CHEBI:18248"/>
    </ligandPart>
</feature>
<keyword evidence="8" id="KW-1185">Reference proteome</keyword>
<comment type="caution">
    <text evidence="7">The sequence shown here is derived from an EMBL/GenBank/DDBJ whole genome shotgun (WGS) entry which is preliminary data.</text>
</comment>
<dbReference type="Gene3D" id="1.10.760.10">
    <property type="entry name" value="Cytochrome c-like domain"/>
    <property type="match status" value="3"/>
</dbReference>
<dbReference type="InterPro" id="IPR014353">
    <property type="entry name" value="Membr-bd_ADH_cyt_c"/>
</dbReference>
<evidence type="ECO:0000256" key="5">
    <source>
        <dbReference type="PIRSR" id="PIRSR000018-51"/>
    </source>
</evidence>
<dbReference type="InterPro" id="IPR051459">
    <property type="entry name" value="Cytochrome_c-type_DH"/>
</dbReference>
<evidence type="ECO:0000256" key="1">
    <source>
        <dbReference type="ARBA" id="ARBA00022617"/>
    </source>
</evidence>
<dbReference type="EMBL" id="JAEPBG010000003">
    <property type="protein sequence ID" value="MBK4735078.1"/>
    <property type="molecule type" value="Genomic_DNA"/>
</dbReference>
<organism evidence="7 8">
    <name type="scientific">Noviherbaspirillum pedocola</name>
    <dbReference type="NCBI Taxonomy" id="2801341"/>
    <lineage>
        <taxon>Bacteria</taxon>
        <taxon>Pseudomonadati</taxon>
        <taxon>Pseudomonadota</taxon>
        <taxon>Betaproteobacteria</taxon>
        <taxon>Burkholderiales</taxon>
        <taxon>Oxalobacteraceae</taxon>
        <taxon>Noviherbaspirillum</taxon>
    </lineage>
</organism>
<reference evidence="7" key="1">
    <citation type="submission" date="2021-01" db="EMBL/GenBank/DDBJ databases">
        <title>Genome sequence of strain Noviherbaspirillum sp. DKR-6.</title>
        <authorList>
            <person name="Chaudhary D.K."/>
        </authorList>
    </citation>
    <scope>NUCLEOTIDE SEQUENCE</scope>
    <source>
        <strain evidence="7">DKR-6</strain>
    </source>
</reference>
<evidence type="ECO:0000313" key="7">
    <source>
        <dbReference type="EMBL" id="MBK4735078.1"/>
    </source>
</evidence>
<feature type="domain" description="Cytochrome c" evidence="6">
    <location>
        <begin position="45"/>
        <end position="148"/>
    </location>
</feature>
<dbReference type="GO" id="GO:0009055">
    <property type="term" value="F:electron transfer activity"/>
    <property type="evidence" value="ECO:0007669"/>
    <property type="project" value="InterPro"/>
</dbReference>
<evidence type="ECO:0000256" key="3">
    <source>
        <dbReference type="ARBA" id="ARBA00023004"/>
    </source>
</evidence>
<evidence type="ECO:0000256" key="4">
    <source>
        <dbReference type="PIRSR" id="PIRSR000018-50"/>
    </source>
</evidence>
<feature type="binding site" description="covalent" evidence="4">
    <location>
        <position position="333"/>
    </location>
    <ligand>
        <name>heme c</name>
        <dbReference type="ChEBI" id="CHEBI:61717"/>
        <label>3</label>
    </ligand>
</feature>
<feature type="binding site" description="covalent" evidence="4">
    <location>
        <position position="205"/>
    </location>
    <ligand>
        <name>heme c</name>
        <dbReference type="ChEBI" id="CHEBI:61717"/>
        <label>2</label>
    </ligand>
</feature>
<keyword evidence="3 5" id="KW-0408">Iron</keyword>
<evidence type="ECO:0000313" key="8">
    <source>
        <dbReference type="Proteomes" id="UP000622890"/>
    </source>
</evidence>
<feature type="binding site" description="covalent" evidence="4">
    <location>
        <position position="59"/>
    </location>
    <ligand>
        <name>heme c</name>
        <dbReference type="ChEBI" id="CHEBI:61717"/>
        <label>1</label>
    </ligand>
</feature>
<evidence type="ECO:0000256" key="2">
    <source>
        <dbReference type="ARBA" id="ARBA00022723"/>
    </source>
</evidence>
<dbReference type="PANTHER" id="PTHR35008:SF4">
    <property type="entry name" value="BLL4482 PROTEIN"/>
    <property type="match status" value="1"/>
</dbReference>
<gene>
    <name evidence="7" type="ORF">JJB74_10700</name>
</gene>
<feature type="domain" description="Cytochrome c" evidence="6">
    <location>
        <begin position="317"/>
        <end position="407"/>
    </location>
</feature>
<protein>
    <submittedName>
        <fullName evidence="7">Cytochrome c</fullName>
    </submittedName>
</protein>
<comment type="cofactor">
    <cofactor evidence="4">
        <name>heme c</name>
        <dbReference type="ChEBI" id="CHEBI:61717"/>
    </cofactor>
    <text evidence="4">Binds 3 heme c groups covalently per subunit.</text>
</comment>
<feature type="binding site" description="axial binding residue" evidence="5">
    <location>
        <position position="209"/>
    </location>
    <ligand>
        <name>heme c</name>
        <dbReference type="ChEBI" id="CHEBI:61717"/>
        <label>2</label>
    </ligand>
    <ligandPart>
        <name>Fe</name>
        <dbReference type="ChEBI" id="CHEBI:18248"/>
    </ligandPart>
</feature>
<proteinExistence type="predicted"/>
<dbReference type="SUPFAM" id="SSF46626">
    <property type="entry name" value="Cytochrome c"/>
    <property type="match status" value="3"/>
</dbReference>
<feature type="domain" description="Cytochrome c" evidence="6">
    <location>
        <begin position="190"/>
        <end position="299"/>
    </location>
</feature>
<dbReference type="GO" id="GO:0016614">
    <property type="term" value="F:oxidoreductase activity, acting on CH-OH group of donors"/>
    <property type="evidence" value="ECO:0007669"/>
    <property type="project" value="InterPro"/>
</dbReference>
<dbReference type="PANTHER" id="PTHR35008">
    <property type="entry name" value="BLL4482 PROTEIN-RELATED"/>
    <property type="match status" value="1"/>
</dbReference>
<feature type="binding site" description="covalent" evidence="4">
    <location>
        <position position="62"/>
    </location>
    <ligand>
        <name>heme c</name>
        <dbReference type="ChEBI" id="CHEBI:61717"/>
        <label>1</label>
    </ligand>
</feature>
<feature type="binding site" description="axial binding residue" evidence="5">
    <location>
        <position position="334"/>
    </location>
    <ligand>
        <name>heme c</name>
        <dbReference type="ChEBI" id="CHEBI:61717"/>
        <label>3</label>
    </ligand>
    <ligandPart>
        <name>Fe</name>
        <dbReference type="ChEBI" id="CHEBI:18248"/>
    </ligandPart>
</feature>
<dbReference type="InterPro" id="IPR009056">
    <property type="entry name" value="Cyt_c-like_dom"/>
</dbReference>
<dbReference type="GO" id="GO:0016020">
    <property type="term" value="C:membrane"/>
    <property type="evidence" value="ECO:0007669"/>
    <property type="project" value="InterPro"/>
</dbReference>
<name>A0A934STT9_9BURK</name>
<dbReference type="Proteomes" id="UP000622890">
    <property type="component" value="Unassembled WGS sequence"/>
</dbReference>
<keyword evidence="1 4" id="KW-0349">Heme</keyword>
<sequence>MKRSFRVVLAALLLLVLFLAAVLALQSWHEPGRDARAAAPMDRDTQLARGARLARAGNCAACHTARGGAAYAGGRAIPTPFGDIYASNITPDEATGIGRWSAEDFWRALHNGKSKDGSFLYPAFPYPNFTKLSREDADALYAYLKSVPAAHQANREHALRFPYSQRWLLAYWRALYFRPGVYQQQPGRDAQWNRGAYLVQGIGHCGACHTGRSFLGGTAEHGDLAGGMIPMLNWYAPALTGDATGLGNWSTQDLTAQLKTGVSARGAVFGPMAEVVASSLQHLPQNDIEAMVVYLKSLPGDADAAPTPGSLPAGADTVLKAGAKLYENHCVACHGADGRGAAFAYPPLAGSLSLAPGSPVNAIRMVLNGGFAPSTAGNPRPYGMPPFSAAFSDEDVAAVVSYIRNSWGNHGGIVTPDDAGRWRGAPLE</sequence>
<dbReference type="Pfam" id="PF00034">
    <property type="entry name" value="Cytochrom_C"/>
    <property type="match status" value="2"/>
</dbReference>
<dbReference type="GO" id="GO:0005506">
    <property type="term" value="F:iron ion binding"/>
    <property type="evidence" value="ECO:0007669"/>
    <property type="project" value="InterPro"/>
</dbReference>
<dbReference type="PIRSF" id="PIRSF000018">
    <property type="entry name" value="Mb_ADH_cyt_c"/>
    <property type="match status" value="1"/>
</dbReference>
<evidence type="ECO:0000259" key="6">
    <source>
        <dbReference type="PROSITE" id="PS51007"/>
    </source>
</evidence>
<dbReference type="GO" id="GO:0020037">
    <property type="term" value="F:heme binding"/>
    <property type="evidence" value="ECO:0007669"/>
    <property type="project" value="InterPro"/>
</dbReference>
<accession>A0A934STT9</accession>
<keyword evidence="2 5" id="KW-0479">Metal-binding</keyword>
<dbReference type="PROSITE" id="PS51007">
    <property type="entry name" value="CYTC"/>
    <property type="match status" value="3"/>
</dbReference>
<dbReference type="AlphaFoldDB" id="A0A934STT9"/>
<dbReference type="RefSeq" id="WP_200591833.1">
    <property type="nucleotide sequence ID" value="NZ_JAEPBG010000003.1"/>
</dbReference>